<evidence type="ECO:0000256" key="10">
    <source>
        <dbReference type="PIRNR" id="PIRNR002786"/>
    </source>
</evidence>
<evidence type="ECO:0000256" key="2">
    <source>
        <dbReference type="ARBA" id="ARBA00007246"/>
    </source>
</evidence>
<keyword evidence="3 10" id="KW-0813">Transport</keyword>
<evidence type="ECO:0000313" key="13">
    <source>
        <dbReference type="EMBL" id="XDT73041.1"/>
    </source>
</evidence>
<dbReference type="SUPFAM" id="SSF158544">
    <property type="entry name" value="GspK insert domain-like"/>
    <property type="match status" value="1"/>
</dbReference>
<dbReference type="Gene3D" id="3.30.1300.30">
    <property type="entry name" value="GSPII I/J protein-like"/>
    <property type="match status" value="1"/>
</dbReference>
<dbReference type="GO" id="GO:0009306">
    <property type="term" value="P:protein secretion"/>
    <property type="evidence" value="ECO:0007669"/>
    <property type="project" value="InterPro"/>
</dbReference>
<accession>A0AB39UYS9</accession>
<keyword evidence="8" id="KW-1133">Transmembrane helix</keyword>
<dbReference type="SUPFAM" id="SSF54523">
    <property type="entry name" value="Pili subunits"/>
    <property type="match status" value="1"/>
</dbReference>
<evidence type="ECO:0000256" key="6">
    <source>
        <dbReference type="ARBA" id="ARBA00022692"/>
    </source>
</evidence>
<dbReference type="AlphaFoldDB" id="A0AB39UYS9"/>
<dbReference type="EMBL" id="CP154858">
    <property type="protein sequence ID" value="XDT73041.1"/>
    <property type="molecule type" value="Genomic_DNA"/>
</dbReference>
<organism evidence="13">
    <name type="scientific">Thermohahella caldifontis</name>
    <dbReference type="NCBI Taxonomy" id="3142973"/>
    <lineage>
        <taxon>Bacteria</taxon>
        <taxon>Pseudomonadati</taxon>
        <taxon>Pseudomonadota</taxon>
        <taxon>Gammaproteobacteria</taxon>
        <taxon>Oceanospirillales</taxon>
        <taxon>Hahellaceae</taxon>
        <taxon>Thermohahella</taxon>
    </lineage>
</organism>
<dbReference type="InterPro" id="IPR010994">
    <property type="entry name" value="RuvA_2-like"/>
</dbReference>
<evidence type="ECO:0000256" key="8">
    <source>
        <dbReference type="ARBA" id="ARBA00022989"/>
    </source>
</evidence>
<dbReference type="InterPro" id="IPR045584">
    <property type="entry name" value="Pilin-like"/>
</dbReference>
<dbReference type="PANTHER" id="PTHR38831:SF1">
    <property type="entry name" value="TYPE II SECRETION SYSTEM PROTEIN K-RELATED"/>
    <property type="match status" value="1"/>
</dbReference>
<evidence type="ECO:0000256" key="5">
    <source>
        <dbReference type="ARBA" id="ARBA00022519"/>
    </source>
</evidence>
<keyword evidence="6" id="KW-0812">Transmembrane</keyword>
<sequence>MALILVLLITALVTIVAVNMESRTALTIKRTAHHIFREQGRHLAYAAESYAREILYADWEKDNREKSMVDTLDEPWGAAAIRIPLAAWAGLEGQLDDMQGRFNINSLVTRKDGKTTVNLQALNQFKRLLNILNVSPELNAEKFVDWMDDDEEIYQFRGAEDETYLLKSPPYRAANQPFNDISELWLIDGMTEEDFKKLEPVISVLPTSTLKINVNTASREVLESLNEGIDAARAEALIEARKADKGFKDVQSFLARDELAGLGIKETGLTVKSDYFRARIKVHFDDRIIRLESLIHRDGQGKMQTVRRDFGKRFNIDKKAVDVQ</sequence>
<keyword evidence="4 10" id="KW-1003">Cell membrane</keyword>
<evidence type="ECO:0000256" key="1">
    <source>
        <dbReference type="ARBA" id="ARBA00004533"/>
    </source>
</evidence>
<keyword evidence="9 10" id="KW-0472">Membrane</keyword>
<dbReference type="Pfam" id="PF03934">
    <property type="entry name" value="T2SSK"/>
    <property type="match status" value="1"/>
</dbReference>
<dbReference type="PANTHER" id="PTHR38831">
    <property type="entry name" value="TYPE II SECRETION SYSTEM PROTEIN K"/>
    <property type="match status" value="1"/>
</dbReference>
<evidence type="ECO:0000256" key="9">
    <source>
        <dbReference type="ARBA" id="ARBA00023136"/>
    </source>
</evidence>
<dbReference type="KEGG" id="tcd:AAIA72_03380"/>
<evidence type="ECO:0000256" key="3">
    <source>
        <dbReference type="ARBA" id="ARBA00022448"/>
    </source>
</evidence>
<evidence type="ECO:0000256" key="7">
    <source>
        <dbReference type="ARBA" id="ARBA00022927"/>
    </source>
</evidence>
<evidence type="ECO:0000259" key="12">
    <source>
        <dbReference type="Pfam" id="PF21687"/>
    </source>
</evidence>
<dbReference type="InterPro" id="IPR038072">
    <property type="entry name" value="GspK_central_sf"/>
</dbReference>
<name>A0AB39UYS9_9GAMM</name>
<dbReference type="SUPFAM" id="SSF47781">
    <property type="entry name" value="RuvA domain 2-like"/>
    <property type="match status" value="1"/>
</dbReference>
<proteinExistence type="inferred from homology"/>
<reference evidence="13" key="1">
    <citation type="submission" date="2024-05" db="EMBL/GenBank/DDBJ databases">
        <title>Genome sequencing of novel strain.</title>
        <authorList>
            <person name="Ganbat D."/>
            <person name="Ganbat S."/>
            <person name="Lee S.-J."/>
        </authorList>
    </citation>
    <scope>NUCLEOTIDE SEQUENCE</scope>
    <source>
        <strain evidence="13">SMD15-11</strain>
    </source>
</reference>
<protein>
    <recommendedName>
        <fullName evidence="10">Type II secretion system protein K</fullName>
    </recommendedName>
</protein>
<dbReference type="InterPro" id="IPR005628">
    <property type="entry name" value="GspK"/>
</dbReference>
<feature type="domain" description="T2SS protein K second SAM-like" evidence="11">
    <location>
        <begin position="212"/>
        <end position="272"/>
    </location>
</feature>
<dbReference type="RefSeq" id="WP_369602042.1">
    <property type="nucleotide sequence ID" value="NZ_CP154858.1"/>
</dbReference>
<comment type="similarity">
    <text evidence="2 10">Belongs to the GSP K family.</text>
</comment>
<dbReference type="NCBIfam" id="NF037980">
    <property type="entry name" value="T2SS_GspK"/>
    <property type="match status" value="1"/>
</dbReference>
<keyword evidence="5 10" id="KW-0997">Cell inner membrane</keyword>
<evidence type="ECO:0000256" key="4">
    <source>
        <dbReference type="ARBA" id="ARBA00022475"/>
    </source>
</evidence>
<dbReference type="Gene3D" id="1.10.40.60">
    <property type="entry name" value="EpsJ-like"/>
    <property type="match status" value="2"/>
</dbReference>
<dbReference type="GO" id="GO:0005886">
    <property type="term" value="C:plasma membrane"/>
    <property type="evidence" value="ECO:0007669"/>
    <property type="project" value="UniProtKB-SubCell"/>
</dbReference>
<keyword evidence="7" id="KW-0653">Protein transport</keyword>
<evidence type="ECO:0000259" key="11">
    <source>
        <dbReference type="Pfam" id="PF03934"/>
    </source>
</evidence>
<comment type="subcellular location">
    <subcellularLocation>
        <location evidence="1 10">Cell inner membrane</location>
    </subcellularLocation>
</comment>
<dbReference type="InterPro" id="IPR049031">
    <property type="entry name" value="T2SSK_SAM-like_1st"/>
</dbReference>
<feature type="domain" description="T2SS protein K first SAM-like" evidence="12">
    <location>
        <begin position="100"/>
        <end position="207"/>
    </location>
</feature>
<dbReference type="PIRSF" id="PIRSF002786">
    <property type="entry name" value="XcpX"/>
    <property type="match status" value="1"/>
</dbReference>
<gene>
    <name evidence="13" type="primary">gspK</name>
    <name evidence="13" type="ORF">AAIA72_03380</name>
</gene>
<dbReference type="InterPro" id="IPR049179">
    <property type="entry name" value="T2SSK_SAM-like_2nd"/>
</dbReference>
<dbReference type="Pfam" id="PF21687">
    <property type="entry name" value="T2SSK_1st"/>
    <property type="match status" value="1"/>
</dbReference>